<gene>
    <name evidence="3" type="ORF">TPA0910_80750</name>
</gene>
<proteinExistence type="predicted"/>
<dbReference type="RefSeq" id="WP_060947032.1">
    <property type="nucleotide sequence ID" value="NZ_BBON01000085.1"/>
</dbReference>
<reference evidence="3" key="1">
    <citation type="submission" date="2024-05" db="EMBL/GenBank/DDBJ databases">
        <title>Whole genome shotgun sequence of Streptomyces hygroscopicus NBRC 113678.</title>
        <authorList>
            <person name="Komaki H."/>
            <person name="Tamura T."/>
        </authorList>
    </citation>
    <scope>NUCLEOTIDE SEQUENCE</scope>
    <source>
        <strain evidence="3">N11-34</strain>
    </source>
</reference>
<name>A0ABQ3UDK6_STRHY</name>
<dbReference type="GeneID" id="89487430"/>
<dbReference type="InterPro" id="IPR012349">
    <property type="entry name" value="Split_barrel_FMN-bd"/>
</dbReference>
<dbReference type="Gene3D" id="2.30.110.10">
    <property type="entry name" value="Electron Transport, Fmn-binding Protein, Chain A"/>
    <property type="match status" value="1"/>
</dbReference>
<accession>A0ABQ3UDK6</accession>
<evidence type="ECO:0000313" key="4">
    <source>
        <dbReference type="Proteomes" id="UP001054854"/>
    </source>
</evidence>
<dbReference type="InterPro" id="IPR011576">
    <property type="entry name" value="Pyridox_Oxase_N"/>
</dbReference>
<dbReference type="PANTHER" id="PTHR42815">
    <property type="entry name" value="FAD-BINDING, PUTATIVE (AFU_ORTHOLOGUE AFUA_6G07600)-RELATED"/>
    <property type="match status" value="1"/>
</dbReference>
<dbReference type="PANTHER" id="PTHR42815:SF2">
    <property type="entry name" value="FAD-BINDING, PUTATIVE (AFU_ORTHOLOGUE AFUA_6G07600)-RELATED"/>
    <property type="match status" value="1"/>
</dbReference>
<dbReference type="EMBL" id="BNEK01000005">
    <property type="protein sequence ID" value="GHJ33642.1"/>
    <property type="molecule type" value="Genomic_DNA"/>
</dbReference>
<dbReference type="Proteomes" id="UP001054854">
    <property type="component" value="Unassembled WGS sequence"/>
</dbReference>
<feature type="chain" id="PRO_5045904971" description="Pyridoxamine 5'-phosphate oxidase N-terminal domain-containing protein" evidence="1">
    <location>
        <begin position="27"/>
        <end position="166"/>
    </location>
</feature>
<evidence type="ECO:0000259" key="2">
    <source>
        <dbReference type="Pfam" id="PF01243"/>
    </source>
</evidence>
<feature type="domain" description="Pyridoxamine 5'-phosphate oxidase N-terminal" evidence="2">
    <location>
        <begin position="13"/>
        <end position="133"/>
    </location>
</feature>
<comment type="caution">
    <text evidence="3">The sequence shown here is derived from an EMBL/GenBank/DDBJ whole genome shotgun (WGS) entry which is preliminary data.</text>
</comment>
<organism evidence="3 4">
    <name type="scientific">Streptomyces hygroscopicus</name>
    <dbReference type="NCBI Taxonomy" id="1912"/>
    <lineage>
        <taxon>Bacteria</taxon>
        <taxon>Bacillati</taxon>
        <taxon>Actinomycetota</taxon>
        <taxon>Actinomycetes</taxon>
        <taxon>Kitasatosporales</taxon>
        <taxon>Streptomycetaceae</taxon>
        <taxon>Streptomyces</taxon>
        <taxon>Streptomyces violaceusniger group</taxon>
    </lineage>
</organism>
<protein>
    <recommendedName>
        <fullName evidence="2">Pyridoxamine 5'-phosphate oxidase N-terminal domain-containing protein</fullName>
    </recommendedName>
</protein>
<keyword evidence="1" id="KW-0732">Signal</keyword>
<keyword evidence="4" id="KW-1185">Reference proteome</keyword>
<dbReference type="Pfam" id="PF01243">
    <property type="entry name" value="PNPOx_N"/>
    <property type="match status" value="1"/>
</dbReference>
<dbReference type="SUPFAM" id="SSF50475">
    <property type="entry name" value="FMN-binding split barrel"/>
    <property type="match status" value="1"/>
</dbReference>
<sequence length="166" mass="18578">MRGKLSPRVHEWAAAFIALSPFLVMASTGADGYGDASPRGGQPGFTRLLDERTLAIPEEPGNKLFQTFRNLRENPAIGLLFLIPGMNETARINGTAEPVLRGSERWDGLRHEWEYGDRLVGAIVVHVRECYYHCGRASKFSALWDTDRISANRERPPLPKRPPPAR</sequence>
<feature type="signal peptide" evidence="1">
    <location>
        <begin position="1"/>
        <end position="26"/>
    </location>
</feature>
<evidence type="ECO:0000256" key="1">
    <source>
        <dbReference type="SAM" id="SignalP"/>
    </source>
</evidence>
<evidence type="ECO:0000313" key="3">
    <source>
        <dbReference type="EMBL" id="GHJ33642.1"/>
    </source>
</evidence>